<dbReference type="OrthoDB" id="8097684at2"/>
<evidence type="ECO:0000256" key="3">
    <source>
        <dbReference type="ARBA" id="ARBA00023125"/>
    </source>
</evidence>
<keyword evidence="2" id="KW-0805">Transcription regulation</keyword>
<dbReference type="InterPro" id="IPR000847">
    <property type="entry name" value="LysR_HTH_N"/>
</dbReference>
<dbReference type="HOGENOM" id="CLU_039613_1_4_5"/>
<dbReference type="SUPFAM" id="SSF53850">
    <property type="entry name" value="Periplasmic binding protein-like II"/>
    <property type="match status" value="1"/>
</dbReference>
<dbReference type="SUPFAM" id="SSF46785">
    <property type="entry name" value="Winged helix' DNA-binding domain"/>
    <property type="match status" value="1"/>
</dbReference>
<dbReference type="InterPro" id="IPR005119">
    <property type="entry name" value="LysR_subst-bd"/>
</dbReference>
<accession>S9QSY7</accession>
<dbReference type="Pfam" id="PF03466">
    <property type="entry name" value="LysR_substrate"/>
    <property type="match status" value="1"/>
</dbReference>
<organism evidence="6 7">
    <name type="scientific">Rubellimicrobium thermophilum DSM 16684</name>
    <dbReference type="NCBI Taxonomy" id="1123069"/>
    <lineage>
        <taxon>Bacteria</taxon>
        <taxon>Pseudomonadati</taxon>
        <taxon>Pseudomonadota</taxon>
        <taxon>Alphaproteobacteria</taxon>
        <taxon>Rhodobacterales</taxon>
        <taxon>Roseobacteraceae</taxon>
        <taxon>Rubellimicrobium</taxon>
    </lineage>
</organism>
<dbReference type="InterPro" id="IPR036390">
    <property type="entry name" value="WH_DNA-bd_sf"/>
</dbReference>
<dbReference type="InterPro" id="IPR036388">
    <property type="entry name" value="WH-like_DNA-bd_sf"/>
</dbReference>
<protein>
    <submittedName>
        <fullName evidence="6">Transcriptional regulator, LysR family</fullName>
    </submittedName>
</protein>
<sequence>MPRNLDLTALRSFLTVAESGGVTRAAGLLNLTQSAVSMQIRRLEEGLGLDLLDRSGRGVALTPAGEQLLAYARRLIALNDEALARLTARGQEGEIVLGVPCDIVFPAIPAVLRRFARDFPRIKVNLVSSFTRMLKDGFERGAIDVILTTEDHVPPGAETLAVLPLVWVGARGGRAWRERPLRLAFSTQCIFRQPVQRCLDRAGIPWEMAVETASDGSVQATVSADLAVQTLLDGTFAARDDSLFEVIDHGGALPELWSVHINLYARSPAVLPAQADLLELIRQEYGAAGSGGGRLVAA</sequence>
<evidence type="ECO:0000256" key="2">
    <source>
        <dbReference type="ARBA" id="ARBA00023015"/>
    </source>
</evidence>
<evidence type="ECO:0000313" key="6">
    <source>
        <dbReference type="EMBL" id="EPX82773.1"/>
    </source>
</evidence>
<dbReference type="GO" id="GO:0003700">
    <property type="term" value="F:DNA-binding transcription factor activity"/>
    <property type="evidence" value="ECO:0007669"/>
    <property type="project" value="InterPro"/>
</dbReference>
<dbReference type="STRING" id="1123069.ruthe_03235"/>
<evidence type="ECO:0000259" key="5">
    <source>
        <dbReference type="PROSITE" id="PS50931"/>
    </source>
</evidence>
<dbReference type="PRINTS" id="PR00039">
    <property type="entry name" value="HTHLYSR"/>
</dbReference>
<gene>
    <name evidence="6" type="ORF">ruthe_03235</name>
</gene>
<dbReference type="RefSeq" id="WP_021099288.1">
    <property type="nucleotide sequence ID" value="NZ_KE557325.1"/>
</dbReference>
<evidence type="ECO:0000313" key="7">
    <source>
        <dbReference type="Proteomes" id="UP000015346"/>
    </source>
</evidence>
<dbReference type="InterPro" id="IPR050176">
    <property type="entry name" value="LTTR"/>
</dbReference>
<dbReference type="GO" id="GO:0003677">
    <property type="term" value="F:DNA binding"/>
    <property type="evidence" value="ECO:0007669"/>
    <property type="project" value="UniProtKB-KW"/>
</dbReference>
<dbReference type="EMBL" id="AOLV01000039">
    <property type="protein sequence ID" value="EPX82773.1"/>
    <property type="molecule type" value="Genomic_DNA"/>
</dbReference>
<dbReference type="PANTHER" id="PTHR30579">
    <property type="entry name" value="TRANSCRIPTIONAL REGULATOR"/>
    <property type="match status" value="1"/>
</dbReference>
<keyword evidence="4" id="KW-0804">Transcription</keyword>
<dbReference type="PATRIC" id="fig|1123069.3.peg.3207"/>
<dbReference type="Proteomes" id="UP000015346">
    <property type="component" value="Unassembled WGS sequence"/>
</dbReference>
<name>S9QSY7_9RHOB</name>
<dbReference type="PROSITE" id="PS50931">
    <property type="entry name" value="HTH_LYSR"/>
    <property type="match status" value="1"/>
</dbReference>
<evidence type="ECO:0000256" key="4">
    <source>
        <dbReference type="ARBA" id="ARBA00023163"/>
    </source>
</evidence>
<reference evidence="6 7" key="1">
    <citation type="journal article" date="2013" name="Stand. Genomic Sci.">
        <title>Genome sequence of the reddish-pigmented Rubellimicrobium thermophilum type strain (DSM 16684(T)), a member of the Roseobacter clade.</title>
        <authorList>
            <person name="Fiebig A."/>
            <person name="Riedel T."/>
            <person name="Gronow S."/>
            <person name="Petersen J."/>
            <person name="Klenk H.P."/>
            <person name="Goker M."/>
        </authorList>
    </citation>
    <scope>NUCLEOTIDE SEQUENCE [LARGE SCALE GENOMIC DNA]</scope>
    <source>
        <strain evidence="6 7">DSM 16684</strain>
    </source>
</reference>
<comment type="caution">
    <text evidence="6">The sequence shown here is derived from an EMBL/GenBank/DDBJ whole genome shotgun (WGS) entry which is preliminary data.</text>
</comment>
<dbReference type="Pfam" id="PF00126">
    <property type="entry name" value="HTH_1"/>
    <property type="match status" value="1"/>
</dbReference>
<dbReference type="Gene3D" id="1.10.10.10">
    <property type="entry name" value="Winged helix-like DNA-binding domain superfamily/Winged helix DNA-binding domain"/>
    <property type="match status" value="1"/>
</dbReference>
<dbReference type="Gene3D" id="3.40.190.10">
    <property type="entry name" value="Periplasmic binding protein-like II"/>
    <property type="match status" value="2"/>
</dbReference>
<keyword evidence="3" id="KW-0238">DNA-binding</keyword>
<dbReference type="AlphaFoldDB" id="S9QSY7"/>
<proteinExistence type="inferred from homology"/>
<comment type="similarity">
    <text evidence="1">Belongs to the LysR transcriptional regulatory family.</text>
</comment>
<evidence type="ECO:0000256" key="1">
    <source>
        <dbReference type="ARBA" id="ARBA00009437"/>
    </source>
</evidence>
<feature type="domain" description="HTH lysR-type" evidence="5">
    <location>
        <begin position="5"/>
        <end position="62"/>
    </location>
</feature>
<dbReference type="PANTHER" id="PTHR30579:SF7">
    <property type="entry name" value="HTH-TYPE TRANSCRIPTIONAL REGULATOR LRHA-RELATED"/>
    <property type="match status" value="1"/>
</dbReference>
<dbReference type="FunFam" id="1.10.10.10:FF:000001">
    <property type="entry name" value="LysR family transcriptional regulator"/>
    <property type="match status" value="1"/>
</dbReference>
<keyword evidence="7" id="KW-1185">Reference proteome</keyword>